<evidence type="ECO:0000256" key="4">
    <source>
        <dbReference type="ARBA" id="ARBA00022723"/>
    </source>
</evidence>
<evidence type="ECO:0000256" key="2">
    <source>
        <dbReference type="ARBA" id="ARBA00010772"/>
    </source>
</evidence>
<dbReference type="EMBL" id="JAATJN010000001">
    <property type="protein sequence ID" value="NJC57962.1"/>
    <property type="molecule type" value="Genomic_DNA"/>
</dbReference>
<gene>
    <name evidence="13" type="ORF">BKA07_002997</name>
</gene>
<dbReference type="RefSeq" id="WP_167951575.1">
    <property type="nucleotide sequence ID" value="NZ_BAAAPQ010000024.1"/>
</dbReference>
<dbReference type="PANTHER" id="PTHR10309">
    <property type="entry name" value="MANNOSE-6-PHOSPHATE ISOMERASE"/>
    <property type="match status" value="1"/>
</dbReference>
<dbReference type="Pfam" id="PF20511">
    <property type="entry name" value="PMI_typeI_cat"/>
    <property type="match status" value="2"/>
</dbReference>
<dbReference type="Pfam" id="PF21621">
    <property type="entry name" value="MPI_cupin_dom"/>
    <property type="match status" value="1"/>
</dbReference>
<name>A0A846S9F3_9MICO</name>
<dbReference type="PRINTS" id="PR00714">
    <property type="entry name" value="MAN6PISMRASE"/>
</dbReference>
<dbReference type="InterPro" id="IPR001250">
    <property type="entry name" value="Man6P_Isoase-1"/>
</dbReference>
<keyword evidence="14" id="KW-1185">Reference proteome</keyword>
<evidence type="ECO:0000256" key="8">
    <source>
        <dbReference type="ARBA" id="ARBA00030762"/>
    </source>
</evidence>
<reference evidence="13 14" key="1">
    <citation type="submission" date="2020-03" db="EMBL/GenBank/DDBJ databases">
        <title>Sequencing the genomes of 1000 actinobacteria strains.</title>
        <authorList>
            <person name="Klenk H.-P."/>
        </authorList>
    </citation>
    <scope>NUCLEOTIDE SEQUENCE [LARGE SCALE GENOMIC DNA]</scope>
    <source>
        <strain evidence="13 14">DSM 18964</strain>
    </source>
</reference>
<dbReference type="EC" id="5.3.1.8" evidence="3"/>
<evidence type="ECO:0000256" key="10">
    <source>
        <dbReference type="PIRSR" id="PIRSR001480-2"/>
    </source>
</evidence>
<evidence type="ECO:0000256" key="6">
    <source>
        <dbReference type="ARBA" id="ARBA00023235"/>
    </source>
</evidence>
<dbReference type="InterPro" id="IPR016305">
    <property type="entry name" value="Mannose-6-P_Isomerase"/>
</dbReference>
<feature type="binding site" evidence="10">
    <location>
        <position position="124"/>
    </location>
    <ligand>
        <name>Zn(2+)</name>
        <dbReference type="ChEBI" id="CHEBI:29105"/>
    </ligand>
</feature>
<dbReference type="NCBIfam" id="TIGR00218">
    <property type="entry name" value="manA"/>
    <property type="match status" value="1"/>
</dbReference>
<comment type="similarity">
    <text evidence="2">Belongs to the mannose-6-phosphate isomerase type 1 family.</text>
</comment>
<dbReference type="InterPro" id="IPR011051">
    <property type="entry name" value="RmlC_Cupin_sf"/>
</dbReference>
<evidence type="ECO:0000259" key="12">
    <source>
        <dbReference type="Pfam" id="PF21621"/>
    </source>
</evidence>
<feature type="domain" description="Phosphomannose isomerase type I catalytic" evidence="11">
    <location>
        <begin position="2"/>
        <end position="59"/>
    </location>
</feature>
<evidence type="ECO:0000256" key="5">
    <source>
        <dbReference type="ARBA" id="ARBA00022833"/>
    </source>
</evidence>
<comment type="catalytic activity">
    <reaction evidence="1">
        <text>D-mannose 6-phosphate = D-fructose 6-phosphate</text>
        <dbReference type="Rhea" id="RHEA:12356"/>
        <dbReference type="ChEBI" id="CHEBI:58735"/>
        <dbReference type="ChEBI" id="CHEBI:61527"/>
        <dbReference type="EC" id="5.3.1.8"/>
    </reaction>
</comment>
<feature type="active site" evidence="9">
    <location>
        <position position="320"/>
    </location>
</feature>
<dbReference type="SUPFAM" id="SSF51182">
    <property type="entry name" value="RmlC-like cupins"/>
    <property type="match status" value="1"/>
</dbReference>
<dbReference type="CDD" id="cd07011">
    <property type="entry name" value="cupin_PMI_type_I_N"/>
    <property type="match status" value="1"/>
</dbReference>
<keyword evidence="6 13" id="KW-0413">Isomerase</keyword>
<feature type="binding site" evidence="10">
    <location>
        <position position="301"/>
    </location>
    <ligand>
        <name>Zn(2+)</name>
        <dbReference type="ChEBI" id="CHEBI:29105"/>
    </ligand>
</feature>
<dbReference type="PANTHER" id="PTHR10309:SF0">
    <property type="entry name" value="MANNOSE-6-PHOSPHATE ISOMERASE"/>
    <property type="match status" value="1"/>
</dbReference>
<dbReference type="GO" id="GO:0005829">
    <property type="term" value="C:cytosol"/>
    <property type="evidence" value="ECO:0007669"/>
    <property type="project" value="TreeGrafter"/>
</dbReference>
<dbReference type="AlphaFoldDB" id="A0A846S9F3"/>
<evidence type="ECO:0000256" key="3">
    <source>
        <dbReference type="ARBA" id="ARBA00011956"/>
    </source>
</evidence>
<feature type="binding site" evidence="10">
    <location>
        <position position="161"/>
    </location>
    <ligand>
        <name>Zn(2+)</name>
        <dbReference type="ChEBI" id="CHEBI:29105"/>
    </ligand>
</feature>
<evidence type="ECO:0000256" key="9">
    <source>
        <dbReference type="PIRSR" id="PIRSR001480-1"/>
    </source>
</evidence>
<dbReference type="InterPro" id="IPR046457">
    <property type="entry name" value="PMI_typeI_cat"/>
</dbReference>
<comment type="caution">
    <text evidence="13">The sequence shown here is derived from an EMBL/GenBank/DDBJ whole genome shotgun (WGS) entry which is preliminary data.</text>
</comment>
<keyword evidence="4 10" id="KW-0479">Metal-binding</keyword>
<keyword evidence="5 10" id="KW-0862">Zinc</keyword>
<feature type="domain" description="Mannose-6-phosphate isomerase cupin" evidence="12">
    <location>
        <begin position="359"/>
        <end position="427"/>
    </location>
</feature>
<protein>
    <recommendedName>
        <fullName evidence="3">mannose-6-phosphate isomerase</fullName>
        <ecNumber evidence="3">5.3.1.8</ecNumber>
    </recommendedName>
    <alternativeName>
        <fullName evidence="7">Phosphohexomutase</fullName>
    </alternativeName>
    <alternativeName>
        <fullName evidence="8">Phosphomannose isomerase</fullName>
    </alternativeName>
</protein>
<dbReference type="InterPro" id="IPR014710">
    <property type="entry name" value="RmlC-like_jellyroll"/>
</dbReference>
<dbReference type="Proteomes" id="UP000576792">
    <property type="component" value="Unassembled WGS sequence"/>
</dbReference>
<dbReference type="GO" id="GO:0009298">
    <property type="term" value="P:GDP-mannose biosynthetic process"/>
    <property type="evidence" value="ECO:0007669"/>
    <property type="project" value="InterPro"/>
</dbReference>
<evidence type="ECO:0000256" key="1">
    <source>
        <dbReference type="ARBA" id="ARBA00000757"/>
    </source>
</evidence>
<feature type="binding site" evidence="10">
    <location>
        <position position="126"/>
    </location>
    <ligand>
        <name>Zn(2+)</name>
        <dbReference type="ChEBI" id="CHEBI:29105"/>
    </ligand>
</feature>
<dbReference type="Gene3D" id="2.60.120.10">
    <property type="entry name" value="Jelly Rolls"/>
    <property type="match status" value="2"/>
</dbReference>
<dbReference type="InterPro" id="IPR049071">
    <property type="entry name" value="MPI_cupin_dom"/>
</dbReference>
<dbReference type="PIRSF" id="PIRSF001480">
    <property type="entry name" value="Mannose-6-phosphate_isomerase"/>
    <property type="match status" value="1"/>
</dbReference>
<accession>A0A846S9F3</accession>
<feature type="domain" description="Phosphomannose isomerase type I catalytic" evidence="11">
    <location>
        <begin position="84"/>
        <end position="177"/>
    </location>
</feature>
<evidence type="ECO:0000313" key="14">
    <source>
        <dbReference type="Proteomes" id="UP000576792"/>
    </source>
</evidence>
<evidence type="ECO:0000256" key="7">
    <source>
        <dbReference type="ARBA" id="ARBA00029741"/>
    </source>
</evidence>
<evidence type="ECO:0000313" key="13">
    <source>
        <dbReference type="EMBL" id="NJC57962.1"/>
    </source>
</evidence>
<organism evidence="13 14">
    <name type="scientific">Brevibacterium marinum</name>
    <dbReference type="NCBI Taxonomy" id="418643"/>
    <lineage>
        <taxon>Bacteria</taxon>
        <taxon>Bacillati</taxon>
        <taxon>Actinomycetota</taxon>
        <taxon>Actinomycetes</taxon>
        <taxon>Micrococcales</taxon>
        <taxon>Brevibacteriaceae</taxon>
        <taxon>Brevibacterium</taxon>
    </lineage>
</organism>
<sequence>MRRLHNTVKNFAWGSTDAIPAILGTVPDGTPCAELWLGAHPLSPSHLDSGQFEAAQSAHRVERRGAASSLNVKTDSSSTTGPNLIEYISGDPTGLLGPDSVAEFGPRLPFLLKVLSAQRALSIQVHPDPEQAAAGFAHEESAGPDLDAPTRNYKDPSAKPELIYALTQFHALTGFRPRKAVRATFERLLSLSLSPASLDFLGGVISALKPLSESKAFSRVVELVLSDPRASGFVDEAAAQALAELPEGHVSRVGSAVDPAETFQELAADYPSDPGVLVALMLNRVHLQPGEALAMESGVLHAYLYGTGIEVMASSDNVLRGGLTDKHIDIPELGKVAKFTSAKPRMVEPDQDGVLLGATEDFALQSLRCPRLQQVERRGASIALCTSGTITLTSLGSTVTLTRGQSVFIAANEPTVTADGHGDLFVATTGLERSLPLA</sequence>
<comment type="cofactor">
    <cofactor evidence="10">
        <name>Zn(2+)</name>
        <dbReference type="ChEBI" id="CHEBI:29105"/>
    </cofactor>
    <text evidence="10">Binds 1 zinc ion per subunit.</text>
</comment>
<dbReference type="GO" id="GO:0004476">
    <property type="term" value="F:mannose-6-phosphate isomerase activity"/>
    <property type="evidence" value="ECO:0007669"/>
    <property type="project" value="UniProtKB-EC"/>
</dbReference>
<dbReference type="Gene3D" id="1.10.441.10">
    <property type="entry name" value="Phosphomannose Isomerase, domain 2"/>
    <property type="match status" value="1"/>
</dbReference>
<dbReference type="GO" id="GO:0005975">
    <property type="term" value="P:carbohydrate metabolic process"/>
    <property type="evidence" value="ECO:0007669"/>
    <property type="project" value="InterPro"/>
</dbReference>
<dbReference type="GO" id="GO:0008270">
    <property type="term" value="F:zinc ion binding"/>
    <property type="evidence" value="ECO:0007669"/>
    <property type="project" value="InterPro"/>
</dbReference>
<proteinExistence type="inferred from homology"/>
<evidence type="ECO:0000259" key="11">
    <source>
        <dbReference type="Pfam" id="PF20511"/>
    </source>
</evidence>